<name>J4C8V8_THEOR</name>
<dbReference type="OrthoDB" id="10564019at2759"/>
<dbReference type="GeneID" id="20715880"/>
<feature type="region of interest" description="Disordered" evidence="1">
    <location>
        <begin position="30"/>
        <end position="51"/>
    </location>
</feature>
<keyword evidence="3" id="KW-1185">Reference proteome</keyword>
<proteinExistence type="predicted"/>
<reference evidence="2 3" key="1">
    <citation type="journal article" date="2012" name="MBio">
        <title>Comparative genome analysis of three eukaryotic parasites with differing abilities to transform leukocytes reveals key mediators of Theileria-induced leukocyte transformation.</title>
        <authorList>
            <person name="Hayashida K."/>
            <person name="Hara Y."/>
            <person name="Abe T."/>
            <person name="Yamasaki C."/>
            <person name="Toyoda A."/>
            <person name="Kosuge T."/>
            <person name="Suzuki Y."/>
            <person name="Sato Y."/>
            <person name="Kawashima S."/>
            <person name="Katayama T."/>
            <person name="Wakaguri H."/>
            <person name="Inoue N."/>
            <person name="Homma K."/>
            <person name="Tada-Umezaki M."/>
            <person name="Yagi Y."/>
            <person name="Fujii Y."/>
            <person name="Habara T."/>
            <person name="Kanehisa M."/>
            <person name="Watanabe H."/>
            <person name="Ito K."/>
            <person name="Gojobori T."/>
            <person name="Sugawara H."/>
            <person name="Imanishi T."/>
            <person name="Weir W."/>
            <person name="Gardner M."/>
            <person name="Pain A."/>
            <person name="Shiels B."/>
            <person name="Hattori M."/>
            <person name="Nene V."/>
            <person name="Sugimoto C."/>
        </authorList>
    </citation>
    <scope>NUCLEOTIDE SEQUENCE [LARGE SCALE GENOMIC DNA]</scope>
    <source>
        <strain evidence="2 3">Shintoku</strain>
    </source>
</reference>
<dbReference type="AlphaFoldDB" id="J4C8V8"/>
<accession>J4C8V8</accession>
<sequence>MRLYTLVAFIITYSISQRVRNLVVHAKNELGSSGGGTQSCSSSGYHTTSDSENTKLKSIELDVKNTESKDNYKCLKKDGSAKYTPKSGYGFSSVKKSGSCCSNTVDEVWNTKEPTDYATAVVRDGTGSCSNMSKVTIFTGTNHRHFTKADSKYVLDSDIRVYGNDASNTLTELTSTQYTQNHDNDLFRFKFNDNTKCTEVKFIHRSIEKADSVKILLNKASVWKHDKSKHGDQYPKDLKYYWPDKMSINFEHAFIVHSKNEEAKWDEGHLFDFKLYVKDTNNLKELDATAYELTQDNQEFLFTFKDEVKLEEVKHKGKELWKHDSDKHGDKYPKLLKYATDKLALSFDDTFVVYTKNVDGKLGNESCFDFKLFSMESNNLKEMGVTAYDLINQDNEHVFKFKDEHKCAMVKHKVDELWKHDNSKIDGKYPKLLKYVPDKLALFFDDLFVVYTKGDDGKLKNEHLFDFKLYSKSSDNNIEEIALTTFDITDQDNAILFNFKDVKIVKVTHKGKELWKHDSNNHGDKYPLKLSYNKDGSKILINFEGFFASCIKDGDGYKVIEFFELDILSTSSTSYFQCDSQNFEITFTIKTGMICGLVKIGNKKIYEPDYPEDVVSKIVLYKNLQQENRYFDVYLLNENLKRFEKKENSDEWHRKFNPLNLDIKRNENSLYFEYTTEDNGFTYTAKHNVGFIKVITGKKKVWESKGANEYGLKVKVSGSEDTPEVKILMYNGEEKVFNVTDDQSTT</sequence>
<protein>
    <submittedName>
        <fullName evidence="2">Uncharacterized protein</fullName>
    </submittedName>
</protein>
<gene>
    <name evidence="2" type="ORF">TOT_030000724</name>
</gene>
<dbReference type="VEuPathDB" id="PiroplasmaDB:TOT_030000724"/>
<evidence type="ECO:0000313" key="2">
    <source>
        <dbReference type="EMBL" id="BAM41463.1"/>
    </source>
</evidence>
<evidence type="ECO:0000256" key="1">
    <source>
        <dbReference type="SAM" id="MobiDB-lite"/>
    </source>
</evidence>
<dbReference type="OMA" id="WDEWISK"/>
<dbReference type="Pfam" id="PF04385">
    <property type="entry name" value="FAINT"/>
    <property type="match status" value="1"/>
</dbReference>
<dbReference type="Proteomes" id="UP000003786">
    <property type="component" value="Chromosome 3"/>
</dbReference>
<evidence type="ECO:0000313" key="3">
    <source>
        <dbReference type="Proteomes" id="UP000003786"/>
    </source>
</evidence>
<dbReference type="EMBL" id="AP011948">
    <property type="protein sequence ID" value="BAM41463.1"/>
    <property type="molecule type" value="Genomic_DNA"/>
</dbReference>
<dbReference type="RefSeq" id="XP_009691764.1">
    <property type="nucleotide sequence ID" value="XM_009693469.1"/>
</dbReference>
<dbReference type="STRING" id="869250.J4C8V8"/>
<dbReference type="KEGG" id="tot:TOT_030000724"/>
<organism evidence="2 3">
    <name type="scientific">Theileria orientalis strain Shintoku</name>
    <dbReference type="NCBI Taxonomy" id="869250"/>
    <lineage>
        <taxon>Eukaryota</taxon>
        <taxon>Sar</taxon>
        <taxon>Alveolata</taxon>
        <taxon>Apicomplexa</taxon>
        <taxon>Aconoidasida</taxon>
        <taxon>Piroplasmida</taxon>
        <taxon>Theileriidae</taxon>
        <taxon>Theileria</taxon>
    </lineage>
</organism>
<dbReference type="InterPro" id="IPR007480">
    <property type="entry name" value="DUF529"/>
</dbReference>